<feature type="non-terminal residue" evidence="6">
    <location>
        <position position="1"/>
    </location>
</feature>
<keyword evidence="2 6" id="KW-0378">Hydrolase</keyword>
<evidence type="ECO:0000256" key="3">
    <source>
        <dbReference type="ARBA" id="ARBA00022963"/>
    </source>
</evidence>
<organism evidence="6 7">
    <name type="scientific">Bucco capensis</name>
    <name type="common">collared puffbird</name>
    <dbReference type="NCBI Taxonomy" id="135168"/>
    <lineage>
        <taxon>Eukaryota</taxon>
        <taxon>Metazoa</taxon>
        <taxon>Chordata</taxon>
        <taxon>Craniata</taxon>
        <taxon>Vertebrata</taxon>
        <taxon>Euteleostomi</taxon>
        <taxon>Archelosauria</taxon>
        <taxon>Archosauria</taxon>
        <taxon>Dinosauria</taxon>
        <taxon>Saurischia</taxon>
        <taxon>Theropoda</taxon>
        <taxon>Coelurosauria</taxon>
        <taxon>Aves</taxon>
        <taxon>Neognathae</taxon>
        <taxon>Neoaves</taxon>
        <taxon>Telluraves</taxon>
        <taxon>Coraciimorphae</taxon>
        <taxon>Piciformes</taxon>
        <taxon>Bucconidae</taxon>
        <taxon>Bucco</taxon>
    </lineage>
</organism>
<sequence length="392" mass="43808">DPVSPSRLRHSSMGGTQSLALPLGKGPQHVGCTDVMVGHTQQGLFLRLFYPCLLQAGAEQPLWMPRYEYCQGLAEFSQHSQSCWARLLSITLGSCRVPVSWNGPFKPHSSGYPLIIFSHGLGAFRTLYSSICLELASWGFVVAALEHRDHSASATYLCTAEAGREEWIPYLGVPQGQKEFYFRNKQVHQRAEECVRALRLFKDISSGQPVLNSLQHDFELSVLKGSLDLSKVSVMGHSFGGVTAVLALVKEPSFRCAVALDAWMYPLENILYPEVPKPVLFINTEKFQTPESIAKMKRLSSRNRQTKIITILGSVHQSQTDFTFLTGKLLSHIFRARGTLDPYKCLEITSQAALAFLQRHLNLQEEFDRWDNLLEGIGDSVIPEAPFSHSNL</sequence>
<keyword evidence="7" id="KW-1185">Reference proteome</keyword>
<evidence type="ECO:0000313" key="7">
    <source>
        <dbReference type="Proteomes" id="UP000534107"/>
    </source>
</evidence>
<dbReference type="PIRSF" id="PIRSF018169">
    <property type="entry name" value="PAF_acetylhydrolase"/>
    <property type="match status" value="1"/>
</dbReference>
<evidence type="ECO:0000256" key="2">
    <source>
        <dbReference type="ARBA" id="ARBA00022801"/>
    </source>
</evidence>
<dbReference type="Gene3D" id="3.40.50.1820">
    <property type="entry name" value="alpha/beta hydrolase"/>
    <property type="match status" value="1"/>
</dbReference>
<feature type="active site" description="Charge relay system" evidence="5">
    <location>
        <position position="261"/>
    </location>
</feature>
<dbReference type="Pfam" id="PF03403">
    <property type="entry name" value="PAF-AH_p_II"/>
    <property type="match status" value="1"/>
</dbReference>
<dbReference type="GO" id="GO:0016042">
    <property type="term" value="P:lipid catabolic process"/>
    <property type="evidence" value="ECO:0007669"/>
    <property type="project" value="UniProtKB-KW"/>
</dbReference>
<gene>
    <name evidence="6" type="primary">Pafah2</name>
    <name evidence="6" type="ORF">BUCCAP_R04904</name>
</gene>
<keyword evidence="4" id="KW-0443">Lipid metabolism</keyword>
<comment type="caution">
    <text evidence="6">The sequence shown here is derived from an EMBL/GenBank/DDBJ whole genome shotgun (WGS) entry which is preliminary data.</text>
</comment>
<dbReference type="EC" id="3.1.1.47" evidence="1"/>
<dbReference type="SUPFAM" id="SSF53474">
    <property type="entry name" value="alpha/beta-Hydrolases"/>
    <property type="match status" value="1"/>
</dbReference>
<evidence type="ECO:0000256" key="5">
    <source>
        <dbReference type="PIRSR" id="PIRSR018169-1"/>
    </source>
</evidence>
<feature type="active site" description="Nucleophile" evidence="5">
    <location>
        <position position="238"/>
    </location>
</feature>
<proteinExistence type="predicted"/>
<dbReference type="Proteomes" id="UP000534107">
    <property type="component" value="Unassembled WGS sequence"/>
</dbReference>
<feature type="active site" description="Charge relay system" evidence="5">
    <location>
        <position position="316"/>
    </location>
</feature>
<evidence type="ECO:0000313" key="6">
    <source>
        <dbReference type="EMBL" id="NXH15094.1"/>
    </source>
</evidence>
<evidence type="ECO:0000256" key="1">
    <source>
        <dbReference type="ARBA" id="ARBA00013201"/>
    </source>
</evidence>
<feature type="non-terminal residue" evidence="6">
    <location>
        <position position="392"/>
    </location>
</feature>
<dbReference type="InterPro" id="IPR029058">
    <property type="entry name" value="AB_hydrolase_fold"/>
</dbReference>
<dbReference type="PANTHER" id="PTHR10272:SF6">
    <property type="entry name" value="PLATELET-ACTIVATING FACTOR ACETYLHYDROLASE 2, CYTOPLASMIC"/>
    <property type="match status" value="1"/>
</dbReference>
<dbReference type="PANTHER" id="PTHR10272">
    <property type="entry name" value="PLATELET-ACTIVATING FACTOR ACETYLHYDROLASE"/>
    <property type="match status" value="1"/>
</dbReference>
<dbReference type="FunFam" id="3.40.50.1820:FF:000062">
    <property type="entry name" value="Platelet-activating factor acetylhydrolase"/>
    <property type="match status" value="1"/>
</dbReference>
<name>A0A7K9HQP3_9PICI</name>
<evidence type="ECO:0000256" key="4">
    <source>
        <dbReference type="ARBA" id="ARBA00023098"/>
    </source>
</evidence>
<accession>A0A7K9HQP3</accession>
<reference evidence="6 7" key="1">
    <citation type="submission" date="2019-09" db="EMBL/GenBank/DDBJ databases">
        <title>Bird 10,000 Genomes (B10K) Project - Family phase.</title>
        <authorList>
            <person name="Zhang G."/>
        </authorList>
    </citation>
    <scope>NUCLEOTIDE SEQUENCE [LARGE SCALE GENOMIC DNA]</scope>
    <source>
        <strain evidence="6">B10K-DU-001-16</strain>
        <tissue evidence="6">Muscle</tissue>
    </source>
</reference>
<dbReference type="AlphaFoldDB" id="A0A7K9HQP3"/>
<dbReference type="OrthoDB" id="2363873at2759"/>
<dbReference type="GO" id="GO:0003847">
    <property type="term" value="F:1-alkyl-2-acetylglycerophosphocholine esterase activity"/>
    <property type="evidence" value="ECO:0007669"/>
    <property type="project" value="UniProtKB-EC"/>
</dbReference>
<dbReference type="InterPro" id="IPR016715">
    <property type="entry name" value="PAF_acetylhydro_eukaryote"/>
</dbReference>
<keyword evidence="3" id="KW-0442">Lipid degradation</keyword>
<dbReference type="EMBL" id="VWZO01009477">
    <property type="protein sequence ID" value="NXH15094.1"/>
    <property type="molecule type" value="Genomic_DNA"/>
</dbReference>
<protein>
    <recommendedName>
        <fullName evidence="1">1-alkyl-2-acetylglycerophosphocholine esterase</fullName>
        <ecNumber evidence="1">3.1.1.47</ecNumber>
    </recommendedName>
</protein>